<accession>A0A380ZAT6</accession>
<evidence type="ECO:0000313" key="2">
    <source>
        <dbReference type="Proteomes" id="UP000254424"/>
    </source>
</evidence>
<dbReference type="AlphaFoldDB" id="A0A380ZAT6"/>
<name>A0A380ZAT6_9BACE</name>
<evidence type="ECO:0000313" key="1">
    <source>
        <dbReference type="EMBL" id="SUV44119.1"/>
    </source>
</evidence>
<dbReference type="EMBL" id="UFSX01000002">
    <property type="protein sequence ID" value="SUV44119.1"/>
    <property type="molecule type" value="Genomic_DNA"/>
</dbReference>
<protein>
    <submittedName>
        <fullName evidence="1">Uncharacterized protein</fullName>
    </submittedName>
</protein>
<dbReference type="Proteomes" id="UP000254424">
    <property type="component" value="Unassembled WGS sequence"/>
</dbReference>
<organism evidence="1 2">
    <name type="scientific">Bacteroides eggerthii</name>
    <dbReference type="NCBI Taxonomy" id="28111"/>
    <lineage>
        <taxon>Bacteria</taxon>
        <taxon>Pseudomonadati</taxon>
        <taxon>Bacteroidota</taxon>
        <taxon>Bacteroidia</taxon>
        <taxon>Bacteroidales</taxon>
        <taxon>Bacteroidaceae</taxon>
        <taxon>Bacteroides</taxon>
    </lineage>
</organism>
<reference evidence="1 2" key="1">
    <citation type="submission" date="2018-06" db="EMBL/GenBank/DDBJ databases">
        <authorList>
            <consortium name="Pathogen Informatics"/>
            <person name="Doyle S."/>
        </authorList>
    </citation>
    <scope>NUCLEOTIDE SEQUENCE [LARGE SCALE GENOMIC DNA]</scope>
    <source>
        <strain evidence="1 2">NCTC11155</strain>
    </source>
</reference>
<gene>
    <name evidence="1" type="ORF">NCTC11155_03529</name>
</gene>
<proteinExistence type="predicted"/>
<sequence length="64" mass="7166">MLYKEPNHLLPLGVTMYNKNPPHPTAIRPNNTTNSIITPFLNNTKPSIADKTTEIPGFFIQCLS</sequence>